<sequence>MTDQRQSACFGLIEIQSFQRAGRSLYGNGVFAFQQGNSVTLGLVGSSCLHLRSDRISRCGIQGRNETLTYQAVEKPPHQAVQPAQKQLRPGPTAALPDRQRKVSPLNSTAVFIEEVFVEQTFATWLLPIVGVIVGIVIGYLIARNSAPNSTQRQVDELQERLDTYQSEVVTHFNTTASLLRKLTNSYQDMQDHLSEGADKLALDEQTRQRLLAALHSEENHSHRERLSSPTFTEPPKDYAPKDADVPGTLHENFGLKSKH</sequence>
<evidence type="ECO:0000256" key="10">
    <source>
        <dbReference type="ARBA" id="ARBA00035657"/>
    </source>
</evidence>
<dbReference type="GO" id="GO:0008360">
    <property type="term" value="P:regulation of cell shape"/>
    <property type="evidence" value="ECO:0007669"/>
    <property type="project" value="UniProtKB-KW"/>
</dbReference>
<evidence type="ECO:0000256" key="9">
    <source>
        <dbReference type="ARBA" id="ARBA00023306"/>
    </source>
</evidence>
<dbReference type="GO" id="GO:0005886">
    <property type="term" value="C:plasma membrane"/>
    <property type="evidence" value="ECO:0007669"/>
    <property type="project" value="UniProtKB-SubCell"/>
</dbReference>
<comment type="similarity">
    <text evidence="10">Belongs to the ZapG family.</text>
</comment>
<keyword evidence="6" id="KW-0133">Cell shape</keyword>
<proteinExistence type="inferred from homology"/>
<evidence type="ECO:0000256" key="11">
    <source>
        <dbReference type="ARBA" id="ARBA00035703"/>
    </source>
</evidence>
<evidence type="ECO:0000256" key="1">
    <source>
        <dbReference type="ARBA" id="ARBA00004377"/>
    </source>
</evidence>
<evidence type="ECO:0000256" key="5">
    <source>
        <dbReference type="ARBA" id="ARBA00022692"/>
    </source>
</evidence>
<dbReference type="EMBL" id="VNHQ01000013">
    <property type="protein sequence ID" value="TYP63440.1"/>
    <property type="molecule type" value="Genomic_DNA"/>
</dbReference>
<comment type="caution">
    <text evidence="15">The sequence shown here is derived from an EMBL/GenBank/DDBJ whole genome shotgun (WGS) entry which is preliminary data.</text>
</comment>
<keyword evidence="7 14" id="KW-1133">Transmembrane helix</keyword>
<evidence type="ECO:0000256" key="4">
    <source>
        <dbReference type="ARBA" id="ARBA00022618"/>
    </source>
</evidence>
<evidence type="ECO:0000313" key="15">
    <source>
        <dbReference type="EMBL" id="TYP63440.1"/>
    </source>
</evidence>
<feature type="region of interest" description="Disordered" evidence="13">
    <location>
        <begin position="216"/>
        <end position="260"/>
    </location>
</feature>
<dbReference type="GO" id="GO:0051301">
    <property type="term" value="P:cell division"/>
    <property type="evidence" value="ECO:0007669"/>
    <property type="project" value="UniProtKB-KW"/>
</dbReference>
<accession>A0A5S5BBM3</accession>
<evidence type="ECO:0000256" key="8">
    <source>
        <dbReference type="ARBA" id="ARBA00023136"/>
    </source>
</evidence>
<evidence type="ECO:0000256" key="12">
    <source>
        <dbReference type="ARBA" id="ARBA00035727"/>
    </source>
</evidence>
<evidence type="ECO:0000256" key="6">
    <source>
        <dbReference type="ARBA" id="ARBA00022960"/>
    </source>
</evidence>
<evidence type="ECO:0000256" key="13">
    <source>
        <dbReference type="SAM" id="MobiDB-lite"/>
    </source>
</evidence>
<evidence type="ECO:0000256" key="14">
    <source>
        <dbReference type="SAM" id="Phobius"/>
    </source>
</evidence>
<keyword evidence="9" id="KW-0131">Cell cycle</keyword>
<dbReference type="AlphaFoldDB" id="A0A5S5BBM3"/>
<reference evidence="15 16" key="1">
    <citation type="submission" date="2019-07" db="EMBL/GenBank/DDBJ databases">
        <title>Deep subsurface shale carbon reservoir microbial communities from Ohio and West Virginia, USA.</title>
        <authorList>
            <person name="Wrighton K."/>
        </authorList>
    </citation>
    <scope>NUCLEOTIDE SEQUENCE [LARGE SCALE GENOMIC DNA]</scope>
    <source>
        <strain evidence="15 16">NP_8Ht</strain>
    </source>
</reference>
<keyword evidence="3" id="KW-0997">Cell inner membrane</keyword>
<evidence type="ECO:0000256" key="3">
    <source>
        <dbReference type="ARBA" id="ARBA00022519"/>
    </source>
</evidence>
<evidence type="ECO:0000256" key="7">
    <source>
        <dbReference type="ARBA" id="ARBA00022989"/>
    </source>
</evidence>
<dbReference type="PANTHER" id="PTHR39579">
    <property type="entry name" value="INNER MEMBRANE PROTEIN YHCB"/>
    <property type="match status" value="1"/>
</dbReference>
<name>A0A5S5BBM3_STUST</name>
<dbReference type="Proteomes" id="UP000324282">
    <property type="component" value="Unassembled WGS sequence"/>
</dbReference>
<keyword evidence="4" id="KW-0132">Cell division</keyword>
<comment type="subcellular location">
    <subcellularLocation>
        <location evidence="1">Cell inner membrane</location>
        <topology evidence="1">Single-pass membrane protein</topology>
    </subcellularLocation>
</comment>
<keyword evidence="2" id="KW-1003">Cell membrane</keyword>
<organism evidence="15 16">
    <name type="scientific">Stutzerimonas stutzeri</name>
    <name type="common">Pseudomonas stutzeri</name>
    <dbReference type="NCBI Taxonomy" id="316"/>
    <lineage>
        <taxon>Bacteria</taxon>
        <taxon>Pseudomonadati</taxon>
        <taxon>Pseudomonadota</taxon>
        <taxon>Gammaproteobacteria</taxon>
        <taxon>Pseudomonadales</taxon>
        <taxon>Pseudomonadaceae</taxon>
        <taxon>Stutzerimonas</taxon>
    </lineage>
</organism>
<dbReference type="Pfam" id="PF06295">
    <property type="entry name" value="ZapG-like"/>
    <property type="match status" value="1"/>
</dbReference>
<protein>
    <recommendedName>
        <fullName evidence="11">Z-ring associated protein G</fullName>
    </recommendedName>
    <alternativeName>
        <fullName evidence="12">Cell division protein ZapG</fullName>
    </alternativeName>
</protein>
<feature type="transmembrane region" description="Helical" evidence="14">
    <location>
        <begin position="122"/>
        <end position="143"/>
    </location>
</feature>
<dbReference type="PANTHER" id="PTHR39579:SF1">
    <property type="entry name" value="INNER MEMBRANE PROTEIN YHCB"/>
    <property type="match status" value="1"/>
</dbReference>
<gene>
    <name evidence="15" type="ORF">A9A72_123208</name>
</gene>
<dbReference type="InterPro" id="IPR009386">
    <property type="entry name" value="ZapG-like"/>
</dbReference>
<feature type="compositionally biased region" description="Basic and acidic residues" evidence="13">
    <location>
        <begin position="235"/>
        <end position="245"/>
    </location>
</feature>
<evidence type="ECO:0000256" key="2">
    <source>
        <dbReference type="ARBA" id="ARBA00022475"/>
    </source>
</evidence>
<evidence type="ECO:0000313" key="16">
    <source>
        <dbReference type="Proteomes" id="UP000324282"/>
    </source>
</evidence>
<keyword evidence="8 14" id="KW-0472">Membrane</keyword>
<keyword evidence="5 14" id="KW-0812">Transmembrane</keyword>
<feature type="compositionally biased region" description="Basic and acidic residues" evidence="13">
    <location>
        <begin position="216"/>
        <end position="227"/>
    </location>
</feature>